<feature type="compositionally biased region" description="Acidic residues" evidence="1">
    <location>
        <begin position="189"/>
        <end position="202"/>
    </location>
</feature>
<sequence>MASRRRLQDEDIRAFFECLASRNITCSTLLRNLLDMKASRYSHQTRRLLAVHVKPFIKSHAALELVNKSKGGKNIALQAVVDQLQREERKAATVAEVSRPSTMKRADDVLTFRFAQTMRTIEQQMSFTQAVVNAIASSDEDLNGEDIGAGPSAIAEALPDLPPSAPDEDRTLVDDDEAPATAKEQMQEAWEDEGEDGYDDSDVLQGHQEDGEKGDESTKETTIRKR</sequence>
<protein>
    <submittedName>
        <fullName evidence="2">Uncharacterized protein</fullName>
    </submittedName>
</protein>
<dbReference type="EMBL" id="LWDG02000292">
    <property type="protein sequence ID" value="KAE8266803.1"/>
    <property type="molecule type" value="Genomic_DNA"/>
</dbReference>
<evidence type="ECO:0000313" key="3">
    <source>
        <dbReference type="Proteomes" id="UP000078113"/>
    </source>
</evidence>
<keyword evidence="3" id="KW-1185">Reference proteome</keyword>
<organism evidence="2 3">
    <name type="scientific">Tilletia walkeri</name>
    <dbReference type="NCBI Taxonomy" id="117179"/>
    <lineage>
        <taxon>Eukaryota</taxon>
        <taxon>Fungi</taxon>
        <taxon>Dikarya</taxon>
        <taxon>Basidiomycota</taxon>
        <taxon>Ustilaginomycotina</taxon>
        <taxon>Exobasidiomycetes</taxon>
        <taxon>Tilletiales</taxon>
        <taxon>Tilletiaceae</taxon>
        <taxon>Tilletia</taxon>
    </lineage>
</organism>
<feature type="region of interest" description="Disordered" evidence="1">
    <location>
        <begin position="159"/>
        <end position="226"/>
    </location>
</feature>
<dbReference type="Proteomes" id="UP000078113">
    <property type="component" value="Unassembled WGS sequence"/>
</dbReference>
<evidence type="ECO:0000313" key="2">
    <source>
        <dbReference type="EMBL" id="KAE8266803.1"/>
    </source>
</evidence>
<accession>A0A8X7T3I0</accession>
<name>A0A8X7T3I0_9BASI</name>
<comment type="caution">
    <text evidence="2">The sequence shown here is derived from an EMBL/GenBank/DDBJ whole genome shotgun (WGS) entry which is preliminary data.</text>
</comment>
<dbReference type="AlphaFoldDB" id="A0A8X7T3I0"/>
<feature type="compositionally biased region" description="Basic and acidic residues" evidence="1">
    <location>
        <begin position="207"/>
        <end position="226"/>
    </location>
</feature>
<gene>
    <name evidence="2" type="ORF">A4X09_0g5548</name>
</gene>
<reference evidence="2" key="2">
    <citation type="journal article" date="2019" name="IMA Fungus">
        <title>Genome sequencing and comparison of five Tilletia species to identify candidate genes for the detection of regulated species infecting wheat.</title>
        <authorList>
            <person name="Nguyen H.D.T."/>
            <person name="Sultana T."/>
            <person name="Kesanakurti P."/>
            <person name="Hambleton S."/>
        </authorList>
    </citation>
    <scope>NUCLEOTIDE SEQUENCE</scope>
    <source>
        <strain evidence="2">DAOMC 236422</strain>
    </source>
</reference>
<proteinExistence type="predicted"/>
<reference evidence="2" key="1">
    <citation type="submission" date="2016-04" db="EMBL/GenBank/DDBJ databases">
        <authorList>
            <person name="Nguyen H.D."/>
            <person name="Samba Siva P."/>
            <person name="Cullis J."/>
            <person name="Levesque C.A."/>
            <person name="Hambleton S."/>
        </authorList>
    </citation>
    <scope>NUCLEOTIDE SEQUENCE</scope>
    <source>
        <strain evidence="2">DAOMC 236422</strain>
    </source>
</reference>
<evidence type="ECO:0000256" key="1">
    <source>
        <dbReference type="SAM" id="MobiDB-lite"/>
    </source>
</evidence>